<dbReference type="SUPFAM" id="SSF47672">
    <property type="entry name" value="Transferrin receptor-like dimerisation domain"/>
    <property type="match status" value="1"/>
</dbReference>
<dbReference type="AlphaFoldDB" id="A0A5J4Z6G8"/>
<dbReference type="InterPro" id="IPR039373">
    <property type="entry name" value="Peptidase_M28B"/>
</dbReference>
<dbReference type="OMA" id="LWNVIGT"/>
<evidence type="ECO:0000256" key="2">
    <source>
        <dbReference type="SAM" id="MobiDB-lite"/>
    </source>
</evidence>
<keyword evidence="3" id="KW-0812">Transmembrane</keyword>
<dbReference type="Proteomes" id="UP000324585">
    <property type="component" value="Unassembled WGS sequence"/>
</dbReference>
<comment type="caution">
    <text evidence="7">The sequence shown here is derived from an EMBL/GenBank/DDBJ whole genome shotgun (WGS) entry which is preliminary data.</text>
</comment>
<dbReference type="InterPro" id="IPR007365">
    <property type="entry name" value="TFR-like_dimer_dom"/>
</dbReference>
<evidence type="ECO:0000313" key="8">
    <source>
        <dbReference type="Proteomes" id="UP000324585"/>
    </source>
</evidence>
<dbReference type="SUPFAM" id="SSF52025">
    <property type="entry name" value="PA domain"/>
    <property type="match status" value="1"/>
</dbReference>
<dbReference type="Pfam" id="PF04389">
    <property type="entry name" value="Peptidase_M28"/>
    <property type="match status" value="1"/>
</dbReference>
<dbReference type="Pfam" id="PF02225">
    <property type="entry name" value="PA"/>
    <property type="match status" value="1"/>
</dbReference>
<keyword evidence="7" id="KW-0645">Protease</keyword>
<dbReference type="FunFam" id="3.40.630.10:FF:000101">
    <property type="entry name" value="N-acetylated alpha-linked acidic dipeptidase like 1"/>
    <property type="match status" value="1"/>
</dbReference>
<name>A0A5J4Z6G8_PORPP</name>
<sequence length="887" mass="96468">MDGRDTLVGTPGASGTASQPHRMENEAAGNQDGGAHAYEYSQMRMQGGSRSAPEAEDEEISQVRGDDGQDNATGEHSDNSSSGSESSYGDSRAALLLDGSEGADAVRHHKKRKKKTRLQWASSVASRSLHALQKRRQDFVEAVSSEDATKSEQHTLIGRFILILLTAMLMTAVVVTYLSSLQHRTDSSIDVSSLFGKFIRSEEIDVDLKSMTSREHMAGTNNSKRHAEYIRELWESTGALDSVVMESFDCGITRPINTIIELRLENGTLVKLDLAEGTIDSDATSQLEDELSAPAFHGYAAAGKVEAQVVYANYGFEEDFRLLKEKAKVSVKGKIVLMRYGKLFRGLKVQNAERAGAAGVLLYSDPADDGFVRGDVYPKGPWRPDSSVQRGSVLYASQCAGDPSTPDGPSVHGAPRVPYSEIVGKCTPSIPSAPISWKNALPILRALDSAEASKPAPSKSFVGGLTDSSYGVTYRVGPSQIRVSLEVQNEYVLAPMYNVLGTVHGRIEPDRAVWLGNHHDAWVFGGGDPTSGTATVLQILRALGRFRELHPSWRPRRSLVFAAWDGEEYNLLGSTEHGEMHASTISASVVAYLNLDTAVAGHEFSVQGSPIFTELVKEIVKDVKVGSSGSTFGGNTVQDKWPSYEKFVKLRGYLPSLGGGSDQVVFQHRLGVSSISLGFEGSHGVYHSLYDSYSYQANVMDPTFEYHEAMAKVVGMLMLRIAEDRVVPLGIKSYAHFLSKELQELEMEIAAAGSIFLESSVLKAEMKRLGASVKNFGDAEPAFHDLTLSAGSSSVESPLFVRELNDRILLAERELLVARGLPGRPWFKHAICAPNFATDYGTEIFPGIRYFLQGDRSNATLAAEEVALVADVVQRSADVLNRLDVIQ</sequence>
<keyword evidence="3" id="KW-0472">Membrane</keyword>
<keyword evidence="7" id="KW-0378">Hydrolase</keyword>
<dbReference type="InterPro" id="IPR046450">
    <property type="entry name" value="PA_dom_sf"/>
</dbReference>
<evidence type="ECO:0000259" key="5">
    <source>
        <dbReference type="Pfam" id="PF04253"/>
    </source>
</evidence>
<proteinExistence type="inferred from homology"/>
<feature type="transmembrane region" description="Helical" evidence="3">
    <location>
        <begin position="160"/>
        <end position="178"/>
    </location>
</feature>
<dbReference type="InterPro" id="IPR007484">
    <property type="entry name" value="Peptidase_M28"/>
</dbReference>
<keyword evidence="3" id="KW-1133">Transmembrane helix</keyword>
<keyword evidence="7" id="KW-0121">Carboxypeptidase</keyword>
<dbReference type="Pfam" id="PF04253">
    <property type="entry name" value="TFR_dimer"/>
    <property type="match status" value="1"/>
</dbReference>
<dbReference type="Gene3D" id="3.50.30.30">
    <property type="match status" value="1"/>
</dbReference>
<dbReference type="OrthoDB" id="5841748at2759"/>
<keyword evidence="8" id="KW-1185">Reference proteome</keyword>
<organism evidence="7 8">
    <name type="scientific">Porphyridium purpureum</name>
    <name type="common">Red alga</name>
    <name type="synonym">Porphyridium cruentum</name>
    <dbReference type="NCBI Taxonomy" id="35688"/>
    <lineage>
        <taxon>Eukaryota</taxon>
        <taxon>Rhodophyta</taxon>
        <taxon>Bangiophyceae</taxon>
        <taxon>Porphyridiales</taxon>
        <taxon>Porphyridiaceae</taxon>
        <taxon>Porphyridium</taxon>
    </lineage>
</organism>
<evidence type="ECO:0000313" key="7">
    <source>
        <dbReference type="EMBL" id="KAA8498830.1"/>
    </source>
</evidence>
<feature type="domain" description="Transferrin receptor-like dimerisation" evidence="5">
    <location>
        <begin position="763"/>
        <end position="880"/>
    </location>
</feature>
<dbReference type="GO" id="GO:0004180">
    <property type="term" value="F:carboxypeptidase activity"/>
    <property type="evidence" value="ECO:0007669"/>
    <property type="project" value="UniProtKB-KW"/>
</dbReference>
<dbReference type="InterPro" id="IPR036757">
    <property type="entry name" value="TFR-like_dimer_dom_sf"/>
</dbReference>
<comment type="similarity">
    <text evidence="1">Belongs to the peptidase M28 family. M28B subfamily.</text>
</comment>
<dbReference type="Gene3D" id="3.40.630.10">
    <property type="entry name" value="Zn peptidases"/>
    <property type="match status" value="1"/>
</dbReference>
<reference evidence="8" key="1">
    <citation type="journal article" date="2019" name="Nat. Commun.">
        <title>Expansion of phycobilisome linker gene families in mesophilic red algae.</title>
        <authorList>
            <person name="Lee J."/>
            <person name="Kim D."/>
            <person name="Bhattacharya D."/>
            <person name="Yoon H.S."/>
        </authorList>
    </citation>
    <scope>NUCLEOTIDE SEQUENCE [LARGE SCALE GENOMIC DNA]</scope>
    <source>
        <strain evidence="8">CCMP 1328</strain>
    </source>
</reference>
<dbReference type="PANTHER" id="PTHR10404">
    <property type="entry name" value="N-ACETYLATED-ALPHA-LINKED ACIDIC DIPEPTIDASE"/>
    <property type="match status" value="1"/>
</dbReference>
<protein>
    <submittedName>
        <fullName evidence="7">Putative glutamate carboxypeptidase LAMP1</fullName>
    </submittedName>
</protein>
<feature type="domain" description="PA" evidence="4">
    <location>
        <begin position="305"/>
        <end position="390"/>
    </location>
</feature>
<feature type="domain" description="Peptidase M28" evidence="6">
    <location>
        <begin position="498"/>
        <end position="695"/>
    </location>
</feature>
<evidence type="ECO:0000256" key="3">
    <source>
        <dbReference type="SAM" id="Phobius"/>
    </source>
</evidence>
<evidence type="ECO:0000256" key="1">
    <source>
        <dbReference type="ARBA" id="ARBA00005634"/>
    </source>
</evidence>
<feature type="compositionally biased region" description="Low complexity" evidence="2">
    <location>
        <begin position="79"/>
        <end position="90"/>
    </location>
</feature>
<dbReference type="PANTHER" id="PTHR10404:SF46">
    <property type="entry name" value="VACUOLAR PROTEIN SORTING-ASSOCIATED PROTEIN 70"/>
    <property type="match status" value="1"/>
</dbReference>
<accession>A0A5J4Z6G8</accession>
<feature type="region of interest" description="Disordered" evidence="2">
    <location>
        <begin position="1"/>
        <end position="90"/>
    </location>
</feature>
<evidence type="ECO:0000259" key="4">
    <source>
        <dbReference type="Pfam" id="PF02225"/>
    </source>
</evidence>
<gene>
    <name evidence="7" type="ORF">FVE85_6415</name>
</gene>
<dbReference type="Gene3D" id="1.20.930.40">
    <property type="entry name" value="Transferrin receptor-like, dimerisation domain"/>
    <property type="match status" value="1"/>
</dbReference>
<dbReference type="SUPFAM" id="SSF53187">
    <property type="entry name" value="Zn-dependent exopeptidases"/>
    <property type="match status" value="1"/>
</dbReference>
<dbReference type="CDD" id="cd02121">
    <property type="entry name" value="PA_GCPII_like"/>
    <property type="match status" value="1"/>
</dbReference>
<dbReference type="EMBL" id="VRMN01000001">
    <property type="protein sequence ID" value="KAA8498830.1"/>
    <property type="molecule type" value="Genomic_DNA"/>
</dbReference>
<dbReference type="InterPro" id="IPR003137">
    <property type="entry name" value="PA_domain"/>
</dbReference>
<evidence type="ECO:0000259" key="6">
    <source>
        <dbReference type="Pfam" id="PF04389"/>
    </source>
</evidence>